<organism evidence="2">
    <name type="scientific">bioreactor metagenome</name>
    <dbReference type="NCBI Taxonomy" id="1076179"/>
    <lineage>
        <taxon>unclassified sequences</taxon>
        <taxon>metagenomes</taxon>
        <taxon>ecological metagenomes</taxon>
    </lineage>
</organism>
<gene>
    <name evidence="2" type="ORF">SDC9_147766</name>
</gene>
<name>A0A645EGX0_9ZZZZ</name>
<proteinExistence type="predicted"/>
<evidence type="ECO:0000313" key="2">
    <source>
        <dbReference type="EMBL" id="MPN00570.1"/>
    </source>
</evidence>
<accession>A0A645EGX0</accession>
<evidence type="ECO:0000256" key="1">
    <source>
        <dbReference type="SAM" id="MobiDB-lite"/>
    </source>
</evidence>
<protein>
    <submittedName>
        <fullName evidence="2">Uncharacterized protein</fullName>
    </submittedName>
</protein>
<dbReference type="EMBL" id="VSSQ01046605">
    <property type="protein sequence ID" value="MPN00570.1"/>
    <property type="molecule type" value="Genomic_DNA"/>
</dbReference>
<sequence length="67" mass="7252">MHLLVEDGLNGIGSMQIQSIHQRLVDVYDDNPIPGSGENLGDEGASDVSSSPLHKELFHRSAPASRR</sequence>
<reference evidence="2" key="1">
    <citation type="submission" date="2019-08" db="EMBL/GenBank/DDBJ databases">
        <authorList>
            <person name="Kucharzyk K."/>
            <person name="Murdoch R.W."/>
            <person name="Higgins S."/>
            <person name="Loffler F."/>
        </authorList>
    </citation>
    <scope>NUCLEOTIDE SEQUENCE</scope>
</reference>
<comment type="caution">
    <text evidence="2">The sequence shown here is derived from an EMBL/GenBank/DDBJ whole genome shotgun (WGS) entry which is preliminary data.</text>
</comment>
<dbReference type="AlphaFoldDB" id="A0A645EGX0"/>
<feature type="region of interest" description="Disordered" evidence="1">
    <location>
        <begin position="28"/>
        <end position="67"/>
    </location>
</feature>